<sequence length="431" mass="49056">MRSSIAFNFSITLVLAVISVSPFFYRNISDYVLLLSFLIWFVSAVSSKSIKFRITKKNIFCLWWIGYLVWQFLMTIIGHSESSPNLIIVRSPIFCIPIIMSIILASYNTKEVKLLVKFLFIIVSLNVISNVIIGIQNPDVFQTLNLIDKSDADYHTNAGSTSFVGLCLFFIPVCLFCRKNVQNIVIRFLLFIMIVLSLWFVVVINARGTAFFMLTLLLLGYFFVNREVKKNRSKGYYISFICILGLLATLVLIPSLQFLSEIFSESEGMAARMSTRFNDIVSLVEEGGDIDAMNEGSFFKRILLWQASITTFLSDIPNFLFGIGEDIHEADMYSLIKAGVGGHSEFFDCAAEYGLVGVIFMYEMISSIFSYMKNLSTDRIIRGQVIVVEIVFVLYSFMNNSLLSDQLFVIFFMMPLALYVIENDTTRAFVR</sequence>
<evidence type="ECO:0000256" key="5">
    <source>
        <dbReference type="SAM" id="Phobius"/>
    </source>
</evidence>
<feature type="transmembrane region" description="Helical" evidence="5">
    <location>
        <begin position="86"/>
        <end position="107"/>
    </location>
</feature>
<reference evidence="7 8" key="1">
    <citation type="submission" date="2018-08" db="EMBL/GenBank/DDBJ databases">
        <title>A genome reference for cultivated species of the human gut microbiota.</title>
        <authorList>
            <person name="Zou Y."/>
            <person name="Xue W."/>
            <person name="Luo G."/>
        </authorList>
    </citation>
    <scope>NUCLEOTIDE SEQUENCE [LARGE SCALE GENOMIC DNA]</scope>
    <source>
        <strain evidence="7 8">OM05-15BH</strain>
    </source>
</reference>
<evidence type="ECO:0000256" key="4">
    <source>
        <dbReference type="ARBA" id="ARBA00023136"/>
    </source>
</evidence>
<name>A0A3E5BCJ2_9BACE</name>
<dbReference type="AlphaFoldDB" id="A0A3E5BCJ2"/>
<dbReference type="GO" id="GO:0016020">
    <property type="term" value="C:membrane"/>
    <property type="evidence" value="ECO:0007669"/>
    <property type="project" value="UniProtKB-SubCell"/>
</dbReference>
<evidence type="ECO:0000259" key="6">
    <source>
        <dbReference type="Pfam" id="PF04932"/>
    </source>
</evidence>
<proteinExistence type="predicted"/>
<dbReference type="Pfam" id="PF04932">
    <property type="entry name" value="Wzy_C"/>
    <property type="match status" value="1"/>
</dbReference>
<feature type="transmembrane region" description="Helical" evidence="5">
    <location>
        <begin position="155"/>
        <end position="177"/>
    </location>
</feature>
<dbReference type="InterPro" id="IPR051533">
    <property type="entry name" value="WaaL-like"/>
</dbReference>
<feature type="transmembrane region" description="Helical" evidence="5">
    <location>
        <begin position="403"/>
        <end position="421"/>
    </location>
</feature>
<comment type="subcellular location">
    <subcellularLocation>
        <location evidence="1">Membrane</location>
        <topology evidence="1">Multi-pass membrane protein</topology>
    </subcellularLocation>
</comment>
<evidence type="ECO:0000313" key="8">
    <source>
        <dbReference type="Proteomes" id="UP000260983"/>
    </source>
</evidence>
<accession>A0A3E5BCJ2</accession>
<evidence type="ECO:0000256" key="3">
    <source>
        <dbReference type="ARBA" id="ARBA00022989"/>
    </source>
</evidence>
<dbReference type="EMBL" id="QSUL01000007">
    <property type="protein sequence ID" value="RGN35274.1"/>
    <property type="molecule type" value="Genomic_DNA"/>
</dbReference>
<feature type="transmembrane region" description="Helical" evidence="5">
    <location>
        <begin position="208"/>
        <end position="224"/>
    </location>
</feature>
<dbReference type="InterPro" id="IPR007016">
    <property type="entry name" value="O-antigen_ligase-rel_domated"/>
</dbReference>
<feature type="domain" description="O-antigen ligase-related" evidence="6">
    <location>
        <begin position="193"/>
        <end position="361"/>
    </location>
</feature>
<evidence type="ECO:0000256" key="2">
    <source>
        <dbReference type="ARBA" id="ARBA00022692"/>
    </source>
</evidence>
<organism evidence="7 8">
    <name type="scientific">Bacteroides oleiciplenus</name>
    <dbReference type="NCBI Taxonomy" id="626931"/>
    <lineage>
        <taxon>Bacteria</taxon>
        <taxon>Pseudomonadati</taxon>
        <taxon>Bacteroidota</taxon>
        <taxon>Bacteroidia</taxon>
        <taxon>Bacteroidales</taxon>
        <taxon>Bacteroidaceae</taxon>
        <taxon>Bacteroides</taxon>
    </lineage>
</organism>
<feature type="transmembrane region" description="Helical" evidence="5">
    <location>
        <begin position="31"/>
        <end position="47"/>
    </location>
</feature>
<dbReference type="PANTHER" id="PTHR37422:SF17">
    <property type="entry name" value="O-ANTIGEN LIGASE"/>
    <property type="match status" value="1"/>
</dbReference>
<feature type="transmembrane region" description="Helical" evidence="5">
    <location>
        <begin position="379"/>
        <end position="397"/>
    </location>
</feature>
<feature type="transmembrane region" description="Helical" evidence="5">
    <location>
        <begin position="353"/>
        <end position="372"/>
    </location>
</feature>
<protein>
    <recommendedName>
        <fullName evidence="6">O-antigen ligase-related domain-containing protein</fullName>
    </recommendedName>
</protein>
<evidence type="ECO:0000313" key="7">
    <source>
        <dbReference type="EMBL" id="RGN35274.1"/>
    </source>
</evidence>
<feature type="transmembrane region" description="Helical" evidence="5">
    <location>
        <begin position="184"/>
        <end position="202"/>
    </location>
</feature>
<dbReference type="Proteomes" id="UP000260983">
    <property type="component" value="Unassembled WGS sequence"/>
</dbReference>
<keyword evidence="3 5" id="KW-1133">Transmembrane helix</keyword>
<feature type="transmembrane region" description="Helical" evidence="5">
    <location>
        <begin position="114"/>
        <end position="135"/>
    </location>
</feature>
<keyword evidence="2 5" id="KW-0812">Transmembrane</keyword>
<dbReference type="PANTHER" id="PTHR37422">
    <property type="entry name" value="TEICHURONIC ACID BIOSYNTHESIS PROTEIN TUAE"/>
    <property type="match status" value="1"/>
</dbReference>
<evidence type="ECO:0000256" key="1">
    <source>
        <dbReference type="ARBA" id="ARBA00004141"/>
    </source>
</evidence>
<feature type="transmembrane region" description="Helical" evidence="5">
    <location>
        <begin position="236"/>
        <end position="259"/>
    </location>
</feature>
<dbReference type="RefSeq" id="WP_117724326.1">
    <property type="nucleotide sequence ID" value="NZ_QSUL01000007.1"/>
</dbReference>
<gene>
    <name evidence="7" type="ORF">DXB65_11635</name>
</gene>
<feature type="transmembrane region" description="Helical" evidence="5">
    <location>
        <begin position="59"/>
        <end position="80"/>
    </location>
</feature>
<keyword evidence="4 5" id="KW-0472">Membrane</keyword>
<feature type="transmembrane region" description="Helical" evidence="5">
    <location>
        <begin position="7"/>
        <end position="25"/>
    </location>
</feature>
<comment type="caution">
    <text evidence="7">The sequence shown here is derived from an EMBL/GenBank/DDBJ whole genome shotgun (WGS) entry which is preliminary data.</text>
</comment>